<dbReference type="AlphaFoldDB" id="A0AA37LXN9"/>
<dbReference type="InterPro" id="IPR036770">
    <property type="entry name" value="Ankyrin_rpt-contain_sf"/>
</dbReference>
<evidence type="ECO:0008006" key="3">
    <source>
        <dbReference type="Google" id="ProtNLM"/>
    </source>
</evidence>
<dbReference type="Proteomes" id="UP001055172">
    <property type="component" value="Unassembled WGS sequence"/>
</dbReference>
<evidence type="ECO:0000313" key="1">
    <source>
        <dbReference type="EMBL" id="GJC88539.1"/>
    </source>
</evidence>
<proteinExistence type="predicted"/>
<name>A0AA37LXN9_9PEZI</name>
<comment type="caution">
    <text evidence="1">The sequence shown here is derived from an EMBL/GenBank/DDBJ whole genome shotgun (WGS) entry which is preliminary data.</text>
</comment>
<sequence>MENLIGMGAALDVEGSPLGSALIVACVTGRKESVIFLVRRGAALSYWGPGGFRSAYDAAKKNTPILDWLLVGRYVDQGKLTAPGDREPGNEKYPAPFTWGGPVRAELVICGTMERMPKESAKGYWSRLMREKSKWRGKVLPLGAARRTSRPSNLVAQEYVRVHAGGYELTKM</sequence>
<accession>A0AA37LXN9</accession>
<protein>
    <recommendedName>
        <fullName evidence="3">Ankyrin repeat protein</fullName>
    </recommendedName>
</protein>
<dbReference type="EMBL" id="BPPX01000033">
    <property type="protein sequence ID" value="GJC88539.1"/>
    <property type="molecule type" value="Genomic_DNA"/>
</dbReference>
<organism evidence="1 2">
    <name type="scientific">Colletotrichum liriopes</name>
    <dbReference type="NCBI Taxonomy" id="708192"/>
    <lineage>
        <taxon>Eukaryota</taxon>
        <taxon>Fungi</taxon>
        <taxon>Dikarya</taxon>
        <taxon>Ascomycota</taxon>
        <taxon>Pezizomycotina</taxon>
        <taxon>Sordariomycetes</taxon>
        <taxon>Hypocreomycetidae</taxon>
        <taxon>Glomerellales</taxon>
        <taxon>Glomerellaceae</taxon>
        <taxon>Colletotrichum</taxon>
        <taxon>Colletotrichum spaethianum species complex</taxon>
    </lineage>
</organism>
<reference evidence="1 2" key="1">
    <citation type="submission" date="2021-07" db="EMBL/GenBank/DDBJ databases">
        <title>Genome data of Colletotrichum spaethianum.</title>
        <authorList>
            <person name="Utami Y.D."/>
            <person name="Hiruma K."/>
        </authorList>
    </citation>
    <scope>NUCLEOTIDE SEQUENCE [LARGE SCALE GENOMIC DNA]</scope>
    <source>
        <strain evidence="1 2">MAFF 242679</strain>
    </source>
</reference>
<gene>
    <name evidence="1" type="ORF">ColLi_11377</name>
</gene>
<dbReference type="SUPFAM" id="SSF48403">
    <property type="entry name" value="Ankyrin repeat"/>
    <property type="match status" value="1"/>
</dbReference>
<evidence type="ECO:0000313" key="2">
    <source>
        <dbReference type="Proteomes" id="UP001055172"/>
    </source>
</evidence>
<keyword evidence="2" id="KW-1185">Reference proteome</keyword>